<feature type="transmembrane region" description="Helical" evidence="7">
    <location>
        <begin position="179"/>
        <end position="210"/>
    </location>
</feature>
<keyword evidence="11" id="KW-1185">Reference proteome</keyword>
<keyword evidence="6 7" id="KW-0472">Membrane</keyword>
<evidence type="ECO:0000313" key="10">
    <source>
        <dbReference type="EMBL" id="MBP3966848.1"/>
    </source>
</evidence>
<reference evidence="10 11" key="1">
    <citation type="submission" date="2021-04" db="EMBL/GenBank/DDBJ databases">
        <title>Paenibacillus sp. DLE-14 whole genome sequence.</title>
        <authorList>
            <person name="Ham Y.J."/>
        </authorList>
    </citation>
    <scope>NUCLEOTIDE SEQUENCE [LARGE SCALE GENOMIC DNA]</scope>
    <source>
        <strain evidence="10 11">DLE-14</strain>
    </source>
</reference>
<feature type="transmembrane region" description="Helical" evidence="7">
    <location>
        <begin position="6"/>
        <end position="25"/>
    </location>
</feature>
<evidence type="ECO:0000259" key="9">
    <source>
        <dbReference type="Pfam" id="PF06750"/>
    </source>
</evidence>
<dbReference type="EMBL" id="JAGKSP010000024">
    <property type="protein sequence ID" value="MBP3966848.1"/>
    <property type="molecule type" value="Genomic_DNA"/>
</dbReference>
<dbReference type="InterPro" id="IPR000045">
    <property type="entry name" value="Prepilin_IV_endopep_pep"/>
</dbReference>
<gene>
    <name evidence="10" type="ORF">I8J30_29605</name>
</gene>
<evidence type="ECO:0000313" key="11">
    <source>
        <dbReference type="Proteomes" id="UP000673394"/>
    </source>
</evidence>
<evidence type="ECO:0000256" key="4">
    <source>
        <dbReference type="ARBA" id="ARBA00022692"/>
    </source>
</evidence>
<dbReference type="InterPro" id="IPR010627">
    <property type="entry name" value="Prepilin_pept_A24_N"/>
</dbReference>
<feature type="transmembrane region" description="Helical" evidence="7">
    <location>
        <begin position="147"/>
        <end position="167"/>
    </location>
</feature>
<name>A0ABS5CLW8_9BACL</name>
<organism evidence="10 11">
    <name type="scientific">Paenibacillus lignilyticus</name>
    <dbReference type="NCBI Taxonomy" id="1172615"/>
    <lineage>
        <taxon>Bacteria</taxon>
        <taxon>Bacillati</taxon>
        <taxon>Bacillota</taxon>
        <taxon>Bacilli</taxon>
        <taxon>Bacillales</taxon>
        <taxon>Paenibacillaceae</taxon>
        <taxon>Paenibacillus</taxon>
    </lineage>
</organism>
<keyword evidence="3" id="KW-1003">Cell membrane</keyword>
<feature type="transmembrane region" description="Helical" evidence="7">
    <location>
        <begin position="100"/>
        <end position="116"/>
    </location>
</feature>
<dbReference type="Proteomes" id="UP000673394">
    <property type="component" value="Unassembled WGS sequence"/>
</dbReference>
<comment type="similarity">
    <text evidence="2">Belongs to the peptidase A24 family.</text>
</comment>
<feature type="domain" description="Prepilin type IV endopeptidase peptidase" evidence="8">
    <location>
        <begin position="104"/>
        <end position="207"/>
    </location>
</feature>
<evidence type="ECO:0000259" key="8">
    <source>
        <dbReference type="Pfam" id="PF01478"/>
    </source>
</evidence>
<keyword evidence="4 7" id="KW-0812">Transmembrane</keyword>
<accession>A0ABS5CLW8</accession>
<evidence type="ECO:0000256" key="2">
    <source>
        <dbReference type="ARBA" id="ARBA00005801"/>
    </source>
</evidence>
<evidence type="ECO:0000256" key="7">
    <source>
        <dbReference type="SAM" id="Phobius"/>
    </source>
</evidence>
<proteinExistence type="inferred from homology"/>
<sequence>MTTALAIYLFILGLVCGSFFNVVGLRVPLKQSLIHPSSHCTSCQTKLRKRDLIPLFSYLFARGRCRHCGTSVSPLYPLGEFITGLLFMSMFLYSGLGTELFTGLLLVSLSVIITVSDLKYMLIPNNVLLTFLPMLLLSRLLHHDQPLWHYAVGALLGGGMLLLINLISRGQMGLGDAKLFFVCGLAIGLPHILVAMLLACLTGSIVGGTLQLLHLVKRKQPIPFGPFLAIGTLAAYCFGDDLIKGYLAIIT</sequence>
<dbReference type="Pfam" id="PF06750">
    <property type="entry name" value="A24_N_bact"/>
    <property type="match status" value="1"/>
</dbReference>
<evidence type="ECO:0000256" key="6">
    <source>
        <dbReference type="ARBA" id="ARBA00023136"/>
    </source>
</evidence>
<evidence type="ECO:0000256" key="3">
    <source>
        <dbReference type="ARBA" id="ARBA00022475"/>
    </source>
</evidence>
<feature type="transmembrane region" description="Helical" evidence="7">
    <location>
        <begin position="123"/>
        <end position="141"/>
    </location>
</feature>
<evidence type="ECO:0000256" key="5">
    <source>
        <dbReference type="ARBA" id="ARBA00022989"/>
    </source>
</evidence>
<comment type="subcellular location">
    <subcellularLocation>
        <location evidence="1">Cell membrane</location>
        <topology evidence="1">Multi-pass membrane protein</topology>
    </subcellularLocation>
</comment>
<dbReference type="Pfam" id="PF01478">
    <property type="entry name" value="Peptidase_A24"/>
    <property type="match status" value="1"/>
</dbReference>
<feature type="domain" description="Prepilin peptidase A24 N-terminal" evidence="9">
    <location>
        <begin position="11"/>
        <end position="92"/>
    </location>
</feature>
<feature type="transmembrane region" description="Helical" evidence="7">
    <location>
        <begin position="222"/>
        <end position="239"/>
    </location>
</feature>
<dbReference type="PANTHER" id="PTHR30487">
    <property type="entry name" value="TYPE 4 PREPILIN-LIKE PROTEINS LEADER PEPTIDE-PROCESSING ENZYME"/>
    <property type="match status" value="1"/>
</dbReference>
<comment type="caution">
    <text evidence="10">The sequence shown here is derived from an EMBL/GenBank/DDBJ whole genome shotgun (WGS) entry which is preliminary data.</text>
</comment>
<evidence type="ECO:0000256" key="1">
    <source>
        <dbReference type="ARBA" id="ARBA00004651"/>
    </source>
</evidence>
<protein>
    <submittedName>
        <fullName evidence="10">Prepilin peptidase</fullName>
    </submittedName>
</protein>
<keyword evidence="5 7" id="KW-1133">Transmembrane helix</keyword>
<dbReference type="Gene3D" id="1.20.120.1220">
    <property type="match status" value="1"/>
</dbReference>
<dbReference type="RefSeq" id="WP_210664047.1">
    <property type="nucleotide sequence ID" value="NZ_JAGKSP010000024.1"/>
</dbReference>
<dbReference type="PANTHER" id="PTHR30487:SF0">
    <property type="entry name" value="PREPILIN LEADER PEPTIDASE_N-METHYLTRANSFERASE-RELATED"/>
    <property type="match status" value="1"/>
</dbReference>
<dbReference type="InterPro" id="IPR050882">
    <property type="entry name" value="Prepilin_peptidase/N-MTase"/>
</dbReference>